<protein>
    <submittedName>
        <fullName evidence="1">Uncharacterized protein</fullName>
    </submittedName>
</protein>
<dbReference type="AlphaFoldDB" id="A0A4Z2EU62"/>
<reference evidence="1 2" key="1">
    <citation type="submission" date="2019-03" db="EMBL/GenBank/DDBJ databases">
        <title>First draft genome of Liparis tanakae, snailfish: a comprehensive survey of snailfish specific genes.</title>
        <authorList>
            <person name="Kim W."/>
            <person name="Song I."/>
            <person name="Jeong J.-H."/>
            <person name="Kim D."/>
            <person name="Kim S."/>
            <person name="Ryu S."/>
            <person name="Song J.Y."/>
            <person name="Lee S.K."/>
        </authorList>
    </citation>
    <scope>NUCLEOTIDE SEQUENCE [LARGE SCALE GENOMIC DNA]</scope>
    <source>
        <tissue evidence="1">Muscle</tissue>
    </source>
</reference>
<dbReference type="Proteomes" id="UP000314294">
    <property type="component" value="Unassembled WGS sequence"/>
</dbReference>
<dbReference type="EMBL" id="SRLO01002685">
    <property type="protein sequence ID" value="TNN32466.1"/>
    <property type="molecule type" value="Genomic_DNA"/>
</dbReference>
<comment type="caution">
    <text evidence="1">The sequence shown here is derived from an EMBL/GenBank/DDBJ whole genome shotgun (WGS) entry which is preliminary data.</text>
</comment>
<gene>
    <name evidence="1" type="ORF">EYF80_057371</name>
</gene>
<sequence length="92" mass="10223">MPRATRAGAASMLIQKETQDRMTMSREGMRMVHLFNGGTYGYTTPVSTQGGRRDVSCCVNRRASDAFTNLISGLAICMFSLTDLHTGRRDWT</sequence>
<proteinExistence type="predicted"/>
<keyword evidence="2" id="KW-1185">Reference proteome</keyword>
<organism evidence="1 2">
    <name type="scientific">Liparis tanakae</name>
    <name type="common">Tanaka's snailfish</name>
    <dbReference type="NCBI Taxonomy" id="230148"/>
    <lineage>
        <taxon>Eukaryota</taxon>
        <taxon>Metazoa</taxon>
        <taxon>Chordata</taxon>
        <taxon>Craniata</taxon>
        <taxon>Vertebrata</taxon>
        <taxon>Euteleostomi</taxon>
        <taxon>Actinopterygii</taxon>
        <taxon>Neopterygii</taxon>
        <taxon>Teleostei</taxon>
        <taxon>Neoteleostei</taxon>
        <taxon>Acanthomorphata</taxon>
        <taxon>Eupercaria</taxon>
        <taxon>Perciformes</taxon>
        <taxon>Cottioidei</taxon>
        <taxon>Cottales</taxon>
        <taxon>Liparidae</taxon>
        <taxon>Liparis</taxon>
    </lineage>
</organism>
<evidence type="ECO:0000313" key="1">
    <source>
        <dbReference type="EMBL" id="TNN32466.1"/>
    </source>
</evidence>
<name>A0A4Z2EU62_9TELE</name>
<accession>A0A4Z2EU62</accession>
<evidence type="ECO:0000313" key="2">
    <source>
        <dbReference type="Proteomes" id="UP000314294"/>
    </source>
</evidence>